<dbReference type="EMBL" id="PIPM01000001">
    <property type="protein sequence ID" value="RUO36304.1"/>
    <property type="molecule type" value="Genomic_DNA"/>
</dbReference>
<name>A0A432WRA5_9GAMM</name>
<feature type="domain" description="N-acetyltransferase" evidence="1">
    <location>
        <begin position="60"/>
        <end position="219"/>
    </location>
</feature>
<proteinExistence type="predicted"/>
<accession>A0A432WRA5</accession>
<evidence type="ECO:0000313" key="3">
    <source>
        <dbReference type="Proteomes" id="UP000288405"/>
    </source>
</evidence>
<dbReference type="PROSITE" id="PS51186">
    <property type="entry name" value="GNAT"/>
    <property type="match status" value="1"/>
</dbReference>
<dbReference type="GO" id="GO:0016747">
    <property type="term" value="F:acyltransferase activity, transferring groups other than amino-acyl groups"/>
    <property type="evidence" value="ECO:0007669"/>
    <property type="project" value="InterPro"/>
</dbReference>
<reference evidence="2 3" key="1">
    <citation type="journal article" date="2011" name="Front. Microbiol.">
        <title>Genomic signatures of strain selection and enhancement in Bacillus atrophaeus var. globigii, a historical biowarfare simulant.</title>
        <authorList>
            <person name="Gibbons H.S."/>
            <person name="Broomall S.M."/>
            <person name="McNew L.A."/>
            <person name="Daligault H."/>
            <person name="Chapman C."/>
            <person name="Bruce D."/>
            <person name="Karavis M."/>
            <person name="Krepps M."/>
            <person name="McGregor P.A."/>
            <person name="Hong C."/>
            <person name="Park K.H."/>
            <person name="Akmal A."/>
            <person name="Feldman A."/>
            <person name="Lin J.S."/>
            <person name="Chang W.E."/>
            <person name="Higgs B.W."/>
            <person name="Demirev P."/>
            <person name="Lindquist J."/>
            <person name="Liem A."/>
            <person name="Fochler E."/>
            <person name="Read T.D."/>
            <person name="Tapia R."/>
            <person name="Johnson S."/>
            <person name="Bishop-Lilly K.A."/>
            <person name="Detter C."/>
            <person name="Han C."/>
            <person name="Sozhamannan S."/>
            <person name="Rosenzweig C.N."/>
            <person name="Skowronski E.W."/>
        </authorList>
    </citation>
    <scope>NUCLEOTIDE SEQUENCE [LARGE SCALE GENOMIC DNA]</scope>
    <source>
        <strain evidence="2 3">GYP-17</strain>
    </source>
</reference>
<protein>
    <submittedName>
        <fullName evidence="2">GNAT family N-acetyltransferase</fullName>
    </submittedName>
</protein>
<keyword evidence="3" id="KW-1185">Reference proteome</keyword>
<dbReference type="Proteomes" id="UP000288405">
    <property type="component" value="Unassembled WGS sequence"/>
</dbReference>
<dbReference type="InterPro" id="IPR000182">
    <property type="entry name" value="GNAT_dom"/>
</dbReference>
<keyword evidence="2" id="KW-0808">Transferase</keyword>
<dbReference type="SUPFAM" id="SSF55729">
    <property type="entry name" value="Acyl-CoA N-acyltransferases (Nat)"/>
    <property type="match status" value="1"/>
</dbReference>
<organism evidence="2 3">
    <name type="scientific">Aliidiomarina sanyensis</name>
    <dbReference type="NCBI Taxonomy" id="1249555"/>
    <lineage>
        <taxon>Bacteria</taxon>
        <taxon>Pseudomonadati</taxon>
        <taxon>Pseudomonadota</taxon>
        <taxon>Gammaproteobacteria</taxon>
        <taxon>Alteromonadales</taxon>
        <taxon>Idiomarinaceae</taxon>
        <taxon>Aliidiomarina</taxon>
    </lineage>
</organism>
<dbReference type="Gene3D" id="3.40.630.30">
    <property type="match status" value="1"/>
</dbReference>
<evidence type="ECO:0000259" key="1">
    <source>
        <dbReference type="PROSITE" id="PS51186"/>
    </source>
</evidence>
<dbReference type="AlphaFoldDB" id="A0A432WRA5"/>
<comment type="caution">
    <text evidence="2">The sequence shown here is derived from an EMBL/GenBank/DDBJ whole genome shotgun (WGS) entry which is preliminary data.</text>
</comment>
<sequence length="222" mass="25445">MSSIASAEHQEQHSLQAASGELLYLGDEHLASAASLLFQAYRDDPLFQRIFVFEKEGYEQRLRAAIREELMFFKTSEQPMYGWFDGDTLEGVVCLTRAGAEWAPQRVWHWRLRMLLTAGFVSTRQMLEKERVIAEAMPVNDYHMLSFIAVHPRYQQQGLGALLVKAADNILSEVPESAGIAVFATRPEYARFFRQRGYVELRDVQVDSIRGQLLFHSRDDLG</sequence>
<dbReference type="RefSeq" id="WP_126775616.1">
    <property type="nucleotide sequence ID" value="NZ_PIPM01000001.1"/>
</dbReference>
<dbReference type="InterPro" id="IPR016181">
    <property type="entry name" value="Acyl_CoA_acyltransferase"/>
</dbReference>
<dbReference type="Pfam" id="PF13508">
    <property type="entry name" value="Acetyltransf_7"/>
    <property type="match status" value="1"/>
</dbReference>
<dbReference type="OrthoDB" id="6195612at2"/>
<gene>
    <name evidence="2" type="ORF">CWE11_00345</name>
</gene>
<evidence type="ECO:0000313" key="2">
    <source>
        <dbReference type="EMBL" id="RUO36304.1"/>
    </source>
</evidence>